<accession>A0A835NB58</accession>
<dbReference type="GO" id="GO:0000287">
    <property type="term" value="F:magnesium ion binding"/>
    <property type="evidence" value="ECO:0007669"/>
    <property type="project" value="InterPro"/>
</dbReference>
<dbReference type="InterPro" id="IPR008181">
    <property type="entry name" value="dUTPase"/>
</dbReference>
<evidence type="ECO:0000256" key="1">
    <source>
        <dbReference type="SAM" id="MobiDB-lite"/>
    </source>
</evidence>
<keyword evidence="3" id="KW-1185">Reference proteome</keyword>
<dbReference type="Proteomes" id="UP000657918">
    <property type="component" value="Unassembled WGS sequence"/>
</dbReference>
<gene>
    <name evidence="2" type="ORF">SADUNF_Sadunf01G0122100</name>
</gene>
<sequence length="92" mass="10180">MPPTELQNRNPEIEEPSPKIPILQQNNTPSSLLRVKRLFENVVLPSRGLLFSTCYVLSNASVAKVLARGKTLIPIDLSIAILEGTYARIAPR</sequence>
<reference evidence="2 3" key="1">
    <citation type="submission" date="2020-10" db="EMBL/GenBank/DDBJ databases">
        <title>Plant Genome Project.</title>
        <authorList>
            <person name="Zhang R.-G."/>
        </authorList>
    </citation>
    <scope>NUCLEOTIDE SEQUENCE [LARGE SCALE GENOMIC DNA]</scope>
    <source>
        <strain evidence="2">FAFU-HL-1</strain>
        <tissue evidence="2">Leaf</tissue>
    </source>
</reference>
<evidence type="ECO:0000313" key="2">
    <source>
        <dbReference type="EMBL" id="KAF9689726.1"/>
    </source>
</evidence>
<dbReference type="PANTHER" id="PTHR11241">
    <property type="entry name" value="DEOXYURIDINE 5'-TRIPHOSPHATE NUCLEOTIDOHYDROLASE"/>
    <property type="match status" value="1"/>
</dbReference>
<feature type="region of interest" description="Disordered" evidence="1">
    <location>
        <begin position="1"/>
        <end position="25"/>
    </location>
</feature>
<dbReference type="SUPFAM" id="SSF51283">
    <property type="entry name" value="dUTPase-like"/>
    <property type="match status" value="1"/>
</dbReference>
<dbReference type="InterPro" id="IPR036157">
    <property type="entry name" value="dUTPase-like_sf"/>
</dbReference>
<evidence type="ECO:0000313" key="3">
    <source>
        <dbReference type="Proteomes" id="UP000657918"/>
    </source>
</evidence>
<dbReference type="PANTHER" id="PTHR11241:SF0">
    <property type="entry name" value="DEOXYURIDINE 5'-TRIPHOSPHATE NUCLEOTIDOHYDROLASE"/>
    <property type="match status" value="1"/>
</dbReference>
<dbReference type="GO" id="GO:0006226">
    <property type="term" value="P:dUMP biosynthetic process"/>
    <property type="evidence" value="ECO:0007669"/>
    <property type="project" value="InterPro"/>
</dbReference>
<dbReference type="GO" id="GO:0004170">
    <property type="term" value="F:dUTP diphosphatase activity"/>
    <property type="evidence" value="ECO:0007669"/>
    <property type="project" value="InterPro"/>
</dbReference>
<dbReference type="Gene3D" id="2.70.40.10">
    <property type="match status" value="1"/>
</dbReference>
<dbReference type="EMBL" id="JADGMS010000001">
    <property type="protein sequence ID" value="KAF9689726.1"/>
    <property type="molecule type" value="Genomic_DNA"/>
</dbReference>
<dbReference type="GO" id="GO:0046081">
    <property type="term" value="P:dUTP catabolic process"/>
    <property type="evidence" value="ECO:0007669"/>
    <property type="project" value="InterPro"/>
</dbReference>
<feature type="compositionally biased region" description="Polar residues" evidence="1">
    <location>
        <begin position="1"/>
        <end position="10"/>
    </location>
</feature>
<protein>
    <submittedName>
        <fullName evidence="2">Uncharacterized protein</fullName>
    </submittedName>
</protein>
<proteinExistence type="predicted"/>
<dbReference type="OrthoDB" id="10261072at2759"/>
<organism evidence="2 3">
    <name type="scientific">Salix dunnii</name>
    <dbReference type="NCBI Taxonomy" id="1413687"/>
    <lineage>
        <taxon>Eukaryota</taxon>
        <taxon>Viridiplantae</taxon>
        <taxon>Streptophyta</taxon>
        <taxon>Embryophyta</taxon>
        <taxon>Tracheophyta</taxon>
        <taxon>Spermatophyta</taxon>
        <taxon>Magnoliopsida</taxon>
        <taxon>eudicotyledons</taxon>
        <taxon>Gunneridae</taxon>
        <taxon>Pentapetalae</taxon>
        <taxon>rosids</taxon>
        <taxon>fabids</taxon>
        <taxon>Malpighiales</taxon>
        <taxon>Salicaceae</taxon>
        <taxon>Saliceae</taxon>
        <taxon>Salix</taxon>
    </lineage>
</organism>
<name>A0A835NB58_9ROSI</name>
<comment type="caution">
    <text evidence="2">The sequence shown here is derived from an EMBL/GenBank/DDBJ whole genome shotgun (WGS) entry which is preliminary data.</text>
</comment>
<dbReference type="AlphaFoldDB" id="A0A835NB58"/>